<evidence type="ECO:0000256" key="3">
    <source>
        <dbReference type="ARBA" id="ARBA00023163"/>
    </source>
</evidence>
<dbReference type="PROSITE" id="PS50977">
    <property type="entry name" value="HTH_TETR_2"/>
    <property type="match status" value="1"/>
</dbReference>
<gene>
    <name evidence="6" type="ORF">DYS74_13845</name>
</gene>
<dbReference type="Proteomes" id="UP000279673">
    <property type="component" value="Unassembled WGS sequence"/>
</dbReference>
<organism evidence="6 7">
    <name type="scientific">Paenirhodobacter hankyongi</name>
    <dbReference type="NCBI Taxonomy" id="2294033"/>
    <lineage>
        <taxon>Bacteria</taxon>
        <taxon>Pseudomonadati</taxon>
        <taxon>Pseudomonadota</taxon>
        <taxon>Alphaproteobacteria</taxon>
        <taxon>Rhodobacterales</taxon>
        <taxon>Rhodobacter group</taxon>
        <taxon>Paenirhodobacter</taxon>
    </lineage>
</organism>
<evidence type="ECO:0000256" key="1">
    <source>
        <dbReference type="ARBA" id="ARBA00023015"/>
    </source>
</evidence>
<sequence>MQETTSEPEQAQPEAGLRDRKKEAKRAAIIAAAQAEFIAHGFAEARLARVAAQAGVAKGTLYLYFDSKEALFDAVLRGALPLIFAPPVAPDPGTPPQVAFRRRLRAAIADMQASGRDKLALIVLSESAQFPGLARIYLEAILEPLFELVRDYARSSGVARLEPLTRYPQLLLAPMLAATMWNRLMTERPPLDLPEMLETHLTLVLGPPEGEPAGVTG</sequence>
<feature type="DNA-binding region" description="H-T-H motif" evidence="4">
    <location>
        <begin position="46"/>
        <end position="65"/>
    </location>
</feature>
<dbReference type="AlphaFoldDB" id="A0A421BLI3"/>
<dbReference type="SUPFAM" id="SSF46689">
    <property type="entry name" value="Homeodomain-like"/>
    <property type="match status" value="1"/>
</dbReference>
<dbReference type="PANTHER" id="PTHR30055:SF223">
    <property type="entry name" value="HTH-TYPE TRANSCRIPTIONAL REGULATOR UIDR"/>
    <property type="match status" value="1"/>
</dbReference>
<name>A0A421BLI3_9RHOB</name>
<dbReference type="Gene3D" id="1.10.357.10">
    <property type="entry name" value="Tetracycline Repressor, domain 2"/>
    <property type="match status" value="1"/>
</dbReference>
<dbReference type="InterPro" id="IPR001647">
    <property type="entry name" value="HTH_TetR"/>
</dbReference>
<dbReference type="GO" id="GO:0000976">
    <property type="term" value="F:transcription cis-regulatory region binding"/>
    <property type="evidence" value="ECO:0007669"/>
    <property type="project" value="TreeGrafter"/>
</dbReference>
<feature type="domain" description="HTH tetR-type" evidence="5">
    <location>
        <begin position="23"/>
        <end position="83"/>
    </location>
</feature>
<keyword evidence="7" id="KW-1185">Reference proteome</keyword>
<dbReference type="SUPFAM" id="SSF48498">
    <property type="entry name" value="Tetracyclin repressor-like, C-terminal domain"/>
    <property type="match status" value="1"/>
</dbReference>
<comment type="caution">
    <text evidence="6">The sequence shown here is derived from an EMBL/GenBank/DDBJ whole genome shotgun (WGS) entry which is preliminary data.</text>
</comment>
<accession>A0A421BLI3</accession>
<dbReference type="RefSeq" id="WP_121534284.1">
    <property type="nucleotide sequence ID" value="NZ_RCHI01000014.1"/>
</dbReference>
<dbReference type="PRINTS" id="PR00455">
    <property type="entry name" value="HTHTETR"/>
</dbReference>
<evidence type="ECO:0000313" key="7">
    <source>
        <dbReference type="Proteomes" id="UP000279673"/>
    </source>
</evidence>
<dbReference type="PANTHER" id="PTHR30055">
    <property type="entry name" value="HTH-TYPE TRANSCRIPTIONAL REGULATOR RUTR"/>
    <property type="match status" value="1"/>
</dbReference>
<reference evidence="6 7" key="1">
    <citation type="submission" date="2018-10" db="EMBL/GenBank/DDBJ databases">
        <title>Rhodobacter sp . BO-81.</title>
        <authorList>
            <person name="Im W.T."/>
        </authorList>
    </citation>
    <scope>NUCLEOTIDE SEQUENCE [LARGE SCALE GENOMIC DNA]</scope>
    <source>
        <strain evidence="6 7">BO-81</strain>
    </source>
</reference>
<keyword evidence="1" id="KW-0805">Transcription regulation</keyword>
<evidence type="ECO:0000256" key="2">
    <source>
        <dbReference type="ARBA" id="ARBA00023125"/>
    </source>
</evidence>
<dbReference type="InterPro" id="IPR009057">
    <property type="entry name" value="Homeodomain-like_sf"/>
</dbReference>
<dbReference type="GO" id="GO:0003700">
    <property type="term" value="F:DNA-binding transcription factor activity"/>
    <property type="evidence" value="ECO:0007669"/>
    <property type="project" value="TreeGrafter"/>
</dbReference>
<keyword evidence="2 4" id="KW-0238">DNA-binding</keyword>
<evidence type="ECO:0000313" key="6">
    <source>
        <dbReference type="EMBL" id="RLL63786.1"/>
    </source>
</evidence>
<keyword evidence="3" id="KW-0804">Transcription</keyword>
<dbReference type="InterPro" id="IPR036271">
    <property type="entry name" value="Tet_transcr_reg_TetR-rel_C_sf"/>
</dbReference>
<evidence type="ECO:0000259" key="5">
    <source>
        <dbReference type="PROSITE" id="PS50977"/>
    </source>
</evidence>
<evidence type="ECO:0000256" key="4">
    <source>
        <dbReference type="PROSITE-ProRule" id="PRU00335"/>
    </source>
</evidence>
<dbReference type="FunFam" id="1.10.10.60:FF:000141">
    <property type="entry name" value="TetR family transcriptional regulator"/>
    <property type="match status" value="1"/>
</dbReference>
<protein>
    <submittedName>
        <fullName evidence="6">TetR/AcrR family transcriptional regulator</fullName>
    </submittedName>
</protein>
<dbReference type="Pfam" id="PF00440">
    <property type="entry name" value="TetR_N"/>
    <property type="match status" value="1"/>
</dbReference>
<proteinExistence type="predicted"/>
<dbReference type="Gene3D" id="1.10.10.60">
    <property type="entry name" value="Homeodomain-like"/>
    <property type="match status" value="1"/>
</dbReference>
<dbReference type="InterPro" id="IPR050109">
    <property type="entry name" value="HTH-type_TetR-like_transc_reg"/>
</dbReference>
<dbReference type="EMBL" id="RCHI01000014">
    <property type="protein sequence ID" value="RLL63786.1"/>
    <property type="molecule type" value="Genomic_DNA"/>
</dbReference>